<dbReference type="GO" id="GO:0015203">
    <property type="term" value="F:polyamine transmembrane transporter activity"/>
    <property type="evidence" value="ECO:0007669"/>
    <property type="project" value="TreeGrafter"/>
</dbReference>
<dbReference type="FunFam" id="1.20.1720.10:FF:000009">
    <property type="entry name" value="MFS multidrug transporter"/>
    <property type="match status" value="1"/>
</dbReference>
<evidence type="ECO:0000256" key="7">
    <source>
        <dbReference type="SAM" id="MobiDB-lite"/>
    </source>
</evidence>
<dbReference type="PANTHER" id="PTHR23502">
    <property type="entry name" value="MAJOR FACILITATOR SUPERFAMILY"/>
    <property type="match status" value="1"/>
</dbReference>
<comment type="subcellular location">
    <subcellularLocation>
        <location evidence="1">Membrane</location>
        <topology evidence="1">Multi-pass membrane protein</topology>
    </subcellularLocation>
</comment>
<evidence type="ECO:0000313" key="11">
    <source>
        <dbReference type="Proteomes" id="UP000191144"/>
    </source>
</evidence>
<feature type="transmembrane region" description="Helical" evidence="8">
    <location>
        <begin position="484"/>
        <end position="506"/>
    </location>
</feature>
<accession>A0A1G4JSI6</accession>
<comment type="similarity">
    <text evidence="6">Belongs to the major facilitator superfamily. CAR1 family.</text>
</comment>
<dbReference type="Gene3D" id="1.20.1250.20">
    <property type="entry name" value="MFS general substrate transporter like domains"/>
    <property type="match status" value="1"/>
</dbReference>
<feature type="transmembrane region" description="Helical" evidence="8">
    <location>
        <begin position="224"/>
        <end position="246"/>
    </location>
</feature>
<keyword evidence="2" id="KW-0813">Transport</keyword>
<evidence type="ECO:0000256" key="5">
    <source>
        <dbReference type="ARBA" id="ARBA00023136"/>
    </source>
</evidence>
<keyword evidence="5 8" id="KW-0472">Membrane</keyword>
<feature type="transmembrane region" description="Helical" evidence="8">
    <location>
        <begin position="526"/>
        <end position="546"/>
    </location>
</feature>
<keyword evidence="11" id="KW-1185">Reference proteome</keyword>
<feature type="transmembrane region" description="Helical" evidence="8">
    <location>
        <begin position="587"/>
        <end position="608"/>
    </location>
</feature>
<proteinExistence type="inferred from homology"/>
<reference evidence="11" key="1">
    <citation type="submission" date="2016-03" db="EMBL/GenBank/DDBJ databases">
        <authorList>
            <person name="Devillers Hugo."/>
        </authorList>
    </citation>
    <scope>NUCLEOTIDE SEQUENCE [LARGE SCALE GENOMIC DNA]</scope>
</reference>
<dbReference type="Gene3D" id="1.20.1720.10">
    <property type="entry name" value="Multidrug resistance protein D"/>
    <property type="match status" value="1"/>
</dbReference>
<dbReference type="GO" id="GO:0005886">
    <property type="term" value="C:plasma membrane"/>
    <property type="evidence" value="ECO:0007669"/>
    <property type="project" value="TreeGrafter"/>
</dbReference>
<feature type="transmembrane region" description="Helical" evidence="8">
    <location>
        <begin position="558"/>
        <end position="580"/>
    </location>
</feature>
<feature type="compositionally biased region" description="Polar residues" evidence="7">
    <location>
        <begin position="13"/>
        <end position="23"/>
    </location>
</feature>
<evidence type="ECO:0000256" key="6">
    <source>
        <dbReference type="ARBA" id="ARBA00038347"/>
    </source>
</evidence>
<evidence type="ECO:0000256" key="3">
    <source>
        <dbReference type="ARBA" id="ARBA00022692"/>
    </source>
</evidence>
<dbReference type="InterPro" id="IPR011701">
    <property type="entry name" value="MFS"/>
</dbReference>
<sequence>MSGAPQVELGADDQSSLQTSHSIESLGIPGNCGEKAYDLHPDGASNEDAGLSKRTTLRDKTLMVPRSERRGILANLTLVPEYRDARDYPPKMKGFIVLMIAFAAMMGPMGTSIIFPSINPITRDFKTSTIMVNVSVGIYLLGLGILPIWWSSLSELRGRRTVYVLSFTLLFGFCIGCALSPNISAFIVFRMLCGASSASVQSVGAGTVADLFKPEERGKFLGYYYLGALTAPLTAPIIGSLLVSRWSWRSTQWFLVILAGVTVMLLTLLLPETLRLQESKSAIALILAQRRAGAKPERDATSSDAAEKDHAESSNDGCAGEVESANANSDVAQDDIEINRIFTRTSELAQYPPDEEGIHGDVMAPQITKLQTRDRKLEQRLREGELKKWKTNVENELERMETERNNKATKTGASKTIQPQKRAWKTSLYLYLVKPLKSLHFLRFPPVVLTITFSAISFCTLYFVNMTIEYSYSRPPYNFKPLYVGLLYIPNSVTYIIASVYGGRWVDNLLKRYKQHHGILAPEARISWNVVTAVVCFPISLLIIGWCLDKKQHWVTPLVGTALFGFASMMTIGATVSYLVDSLPGKGATGVALNNLIRQVLAAVAVFVTEPMLKGMGTGWAFTMLAIIVVAASSVLLILKMKGDYWRENFDLQELYDKLE</sequence>
<feature type="transmembrane region" description="Helical" evidence="8">
    <location>
        <begin position="95"/>
        <end position="118"/>
    </location>
</feature>
<dbReference type="OrthoDB" id="3936150at2759"/>
<dbReference type="GO" id="GO:0010509">
    <property type="term" value="P:intracellular polyamine homeostasis"/>
    <property type="evidence" value="ECO:0007669"/>
    <property type="project" value="TreeGrafter"/>
</dbReference>
<evidence type="ECO:0000259" key="9">
    <source>
        <dbReference type="PROSITE" id="PS50850"/>
    </source>
</evidence>
<feature type="transmembrane region" description="Helical" evidence="8">
    <location>
        <begin position="162"/>
        <end position="181"/>
    </location>
</feature>
<evidence type="ECO:0000313" key="10">
    <source>
        <dbReference type="EMBL" id="SCU93819.1"/>
    </source>
</evidence>
<feature type="region of interest" description="Disordered" evidence="7">
    <location>
        <begin position="398"/>
        <end position="418"/>
    </location>
</feature>
<dbReference type="Proteomes" id="UP000191144">
    <property type="component" value="Chromosome F"/>
</dbReference>
<evidence type="ECO:0000256" key="1">
    <source>
        <dbReference type="ARBA" id="ARBA00004141"/>
    </source>
</evidence>
<gene>
    <name evidence="10" type="ORF">LAME_0F05094G</name>
</gene>
<evidence type="ECO:0000256" key="4">
    <source>
        <dbReference type="ARBA" id="ARBA00022989"/>
    </source>
</evidence>
<feature type="region of interest" description="Disordered" evidence="7">
    <location>
        <begin position="1"/>
        <end position="29"/>
    </location>
</feature>
<evidence type="ECO:0000256" key="8">
    <source>
        <dbReference type="SAM" id="Phobius"/>
    </source>
</evidence>
<dbReference type="AlphaFoldDB" id="A0A1G4JSI6"/>
<keyword evidence="3 8" id="KW-0812">Transmembrane</keyword>
<feature type="domain" description="Major facilitator superfamily (MFS) profile" evidence="9">
    <location>
        <begin position="96"/>
        <end position="644"/>
    </location>
</feature>
<evidence type="ECO:0000256" key="2">
    <source>
        <dbReference type="ARBA" id="ARBA00022448"/>
    </source>
</evidence>
<organism evidence="10 11">
    <name type="scientific">Lachancea meyersii CBS 8951</name>
    <dbReference type="NCBI Taxonomy" id="1266667"/>
    <lineage>
        <taxon>Eukaryota</taxon>
        <taxon>Fungi</taxon>
        <taxon>Dikarya</taxon>
        <taxon>Ascomycota</taxon>
        <taxon>Saccharomycotina</taxon>
        <taxon>Saccharomycetes</taxon>
        <taxon>Saccharomycetales</taxon>
        <taxon>Saccharomycetaceae</taxon>
        <taxon>Lachancea</taxon>
    </lineage>
</organism>
<name>A0A1G4JSI6_9SACH</name>
<dbReference type="PROSITE" id="PS50850">
    <property type="entry name" value="MFS"/>
    <property type="match status" value="1"/>
</dbReference>
<dbReference type="CDD" id="cd17323">
    <property type="entry name" value="MFS_Tpo1_MDR_like"/>
    <property type="match status" value="1"/>
</dbReference>
<feature type="compositionally biased region" description="Polar residues" evidence="7">
    <location>
        <begin position="408"/>
        <end position="418"/>
    </location>
</feature>
<feature type="transmembrane region" description="Helical" evidence="8">
    <location>
        <begin position="620"/>
        <end position="639"/>
    </location>
</feature>
<dbReference type="PANTHER" id="PTHR23502:SF5">
    <property type="entry name" value="QUINIDINE RESISTANCE PROTEIN 3"/>
    <property type="match status" value="1"/>
</dbReference>
<dbReference type="EMBL" id="LT598477">
    <property type="protein sequence ID" value="SCU93819.1"/>
    <property type="molecule type" value="Genomic_DNA"/>
</dbReference>
<dbReference type="InterPro" id="IPR036259">
    <property type="entry name" value="MFS_trans_sf"/>
</dbReference>
<dbReference type="SUPFAM" id="SSF103473">
    <property type="entry name" value="MFS general substrate transporter"/>
    <property type="match status" value="1"/>
</dbReference>
<feature type="transmembrane region" description="Helical" evidence="8">
    <location>
        <begin position="252"/>
        <end position="270"/>
    </location>
</feature>
<keyword evidence="4 8" id="KW-1133">Transmembrane helix</keyword>
<feature type="transmembrane region" description="Helical" evidence="8">
    <location>
        <begin position="130"/>
        <end position="150"/>
    </location>
</feature>
<feature type="region of interest" description="Disordered" evidence="7">
    <location>
        <begin position="296"/>
        <end position="329"/>
    </location>
</feature>
<feature type="transmembrane region" description="Helical" evidence="8">
    <location>
        <begin position="444"/>
        <end position="464"/>
    </location>
</feature>
<protein>
    <submittedName>
        <fullName evidence="10">LAME_0F05094g1_1</fullName>
    </submittedName>
</protein>
<feature type="compositionally biased region" description="Basic and acidic residues" evidence="7">
    <location>
        <begin position="296"/>
        <end position="313"/>
    </location>
</feature>
<dbReference type="InterPro" id="IPR020846">
    <property type="entry name" value="MFS_dom"/>
</dbReference>
<dbReference type="Pfam" id="PF07690">
    <property type="entry name" value="MFS_1"/>
    <property type="match status" value="1"/>
</dbReference>